<proteinExistence type="predicted"/>
<dbReference type="OrthoDB" id="5848356at2759"/>
<dbReference type="STRING" id="29170.A0A368HCA8"/>
<dbReference type="PROSITE" id="PS51789">
    <property type="entry name" value="RLR_CTR"/>
    <property type="match status" value="1"/>
</dbReference>
<dbReference type="Gene3D" id="2.170.150.30">
    <property type="entry name" value="RIG-I-like receptor, C-terminal regulatory domain"/>
    <property type="match status" value="1"/>
</dbReference>
<dbReference type="InterPro" id="IPR021673">
    <property type="entry name" value="RLR_CTR"/>
</dbReference>
<keyword evidence="3" id="KW-1185">Reference proteome</keyword>
<evidence type="ECO:0000313" key="2">
    <source>
        <dbReference type="EMBL" id="RCN53030.1"/>
    </source>
</evidence>
<dbReference type="EMBL" id="JOJR01000003">
    <property type="protein sequence ID" value="RCN53030.1"/>
    <property type="molecule type" value="Genomic_DNA"/>
</dbReference>
<dbReference type="InterPro" id="IPR038557">
    <property type="entry name" value="RLR_C_sf"/>
</dbReference>
<feature type="domain" description="RLR CTR" evidence="1">
    <location>
        <begin position="1"/>
        <end position="77"/>
    </location>
</feature>
<organism evidence="2 3">
    <name type="scientific">Ancylostoma caninum</name>
    <name type="common">Dog hookworm</name>
    <dbReference type="NCBI Taxonomy" id="29170"/>
    <lineage>
        <taxon>Eukaryota</taxon>
        <taxon>Metazoa</taxon>
        <taxon>Ecdysozoa</taxon>
        <taxon>Nematoda</taxon>
        <taxon>Chromadorea</taxon>
        <taxon>Rhabditida</taxon>
        <taxon>Rhabditina</taxon>
        <taxon>Rhabditomorpha</taxon>
        <taxon>Strongyloidea</taxon>
        <taxon>Ancylostomatidae</taxon>
        <taxon>Ancylostomatinae</taxon>
        <taxon>Ancylostoma</taxon>
    </lineage>
</organism>
<sequence>MKFVDEVTQILAEVRCECGETLGNVMKYAGTYLPTLNIHNLMFYERIEGKETAGEAISGWAKANERFWIPEANEQELREMLRSLAAEDKENKILLDVMCDKVIAVQEKLLEKERKKKEETMRIKTDWE</sequence>
<dbReference type="Proteomes" id="UP000252519">
    <property type="component" value="Unassembled WGS sequence"/>
</dbReference>
<gene>
    <name evidence="2" type="ORF">ANCCAN_00579</name>
</gene>
<name>A0A368HCA8_ANCCA</name>
<accession>A0A368HCA8</accession>
<reference evidence="2 3" key="1">
    <citation type="submission" date="2014-10" db="EMBL/GenBank/DDBJ databases">
        <title>Draft genome of the hookworm Ancylostoma caninum.</title>
        <authorList>
            <person name="Mitreva M."/>
        </authorList>
    </citation>
    <scope>NUCLEOTIDE SEQUENCE [LARGE SCALE GENOMIC DNA]</scope>
    <source>
        <strain evidence="2 3">Baltimore</strain>
    </source>
</reference>
<comment type="caution">
    <text evidence="2">The sequence shown here is derived from an EMBL/GenBank/DDBJ whole genome shotgun (WGS) entry which is preliminary data.</text>
</comment>
<dbReference type="AlphaFoldDB" id="A0A368HCA8"/>
<dbReference type="Pfam" id="PF11648">
    <property type="entry name" value="RIG-I_C-RD"/>
    <property type="match status" value="1"/>
</dbReference>
<evidence type="ECO:0000259" key="1">
    <source>
        <dbReference type="PROSITE" id="PS51789"/>
    </source>
</evidence>
<evidence type="ECO:0000313" key="3">
    <source>
        <dbReference type="Proteomes" id="UP000252519"/>
    </source>
</evidence>
<protein>
    <recommendedName>
        <fullName evidence="1">RLR CTR domain-containing protein</fullName>
    </recommendedName>
</protein>